<comment type="caution">
    <text evidence="1">The sequence shown here is derived from an EMBL/GenBank/DDBJ whole genome shotgun (WGS) entry which is preliminary data.</text>
</comment>
<dbReference type="OrthoDB" id="9933638at2"/>
<sequence length="125" mass="15126">MLSIKELKQPKHLSSIRFNPTKQQIARKWEEMRKVNEVGYVDLEDEEFIYTCYEKVKMLLFKGFREDFEEPMTPREMKIWLGQNAIAFGNMRDKKIRNVWIDLRECFMLLWETGRLETDENGILT</sequence>
<dbReference type="AlphaFoldDB" id="A0A7W2AJF3"/>
<name>A0A7W2AJF3_9BACL</name>
<dbReference type="EMBL" id="JACEIP010000034">
    <property type="protein sequence ID" value="MBA4544305.1"/>
    <property type="molecule type" value="Genomic_DNA"/>
</dbReference>
<reference evidence="1 2" key="1">
    <citation type="submission" date="2020-07" db="EMBL/GenBank/DDBJ databases">
        <authorList>
            <person name="Feng H."/>
        </authorList>
    </citation>
    <scope>NUCLEOTIDE SEQUENCE [LARGE SCALE GENOMIC DNA]</scope>
    <source>
        <strain evidence="2">s-11</strain>
    </source>
</reference>
<organism evidence="1 2">
    <name type="scientific">Thermoactinomyces daqus</name>
    <dbReference type="NCBI Taxonomy" id="1329516"/>
    <lineage>
        <taxon>Bacteria</taxon>
        <taxon>Bacillati</taxon>
        <taxon>Bacillota</taxon>
        <taxon>Bacilli</taxon>
        <taxon>Bacillales</taxon>
        <taxon>Thermoactinomycetaceae</taxon>
        <taxon>Thermoactinomyces</taxon>
    </lineage>
</organism>
<protein>
    <submittedName>
        <fullName evidence="1">Uncharacterized protein</fullName>
    </submittedName>
</protein>
<proteinExistence type="predicted"/>
<gene>
    <name evidence="1" type="ORF">H1164_15745</name>
</gene>
<dbReference type="Proteomes" id="UP000530514">
    <property type="component" value="Unassembled WGS sequence"/>
</dbReference>
<evidence type="ECO:0000313" key="1">
    <source>
        <dbReference type="EMBL" id="MBA4544305.1"/>
    </source>
</evidence>
<evidence type="ECO:0000313" key="2">
    <source>
        <dbReference type="Proteomes" id="UP000530514"/>
    </source>
</evidence>
<keyword evidence="2" id="KW-1185">Reference proteome</keyword>
<dbReference type="RefSeq" id="WP_033099950.1">
    <property type="nucleotide sequence ID" value="NZ_JACEIP010000034.1"/>
</dbReference>
<accession>A0A7W2AJF3</accession>